<sequence>MTKDMGAYIWADIHAWIKNDLKWRTITEEEDEVELVSGVKILNFGPGHAYGMLGLHVVLPGKGGIILASDAVYTKENYGPPVKLPGILYDSIGFSKTVEKIRRYAKKTNSEVWFGHDAEQFKTFIKSTEGYYE</sequence>
<reference evidence="1 2" key="1">
    <citation type="submission" date="2013-12" db="EMBL/GenBank/DDBJ databases">
        <title>Genome and proteome characterization of Caldibacillus debilis GB1 derived from a cellulolytic aero-tolerant co-culture.</title>
        <authorList>
            <person name="Wushke S.T."/>
            <person name="Zhang X."/>
            <person name="Fristensky B."/>
            <person name="Wilkins J.A."/>
            <person name="Levin D.B."/>
            <person name="Sparling R."/>
        </authorList>
    </citation>
    <scope>NUCLEOTIDE SEQUENCE [LARGE SCALE GENOMIC DNA]</scope>
    <source>
        <strain evidence="1 2">GB1</strain>
    </source>
</reference>
<organism evidence="1 2">
    <name type="scientific">Caldibacillus debilis GB1</name>
    <dbReference type="NCBI Taxonomy" id="1339248"/>
    <lineage>
        <taxon>Bacteria</taxon>
        <taxon>Bacillati</taxon>
        <taxon>Bacillota</taxon>
        <taxon>Bacilli</taxon>
        <taxon>Bacillales</taxon>
        <taxon>Bacillaceae</taxon>
        <taxon>Caldibacillus</taxon>
    </lineage>
</organism>
<dbReference type="SUPFAM" id="SSF56281">
    <property type="entry name" value="Metallo-hydrolase/oxidoreductase"/>
    <property type="match status" value="1"/>
</dbReference>
<protein>
    <recommendedName>
        <fullName evidence="3">Zn-dependent hydrolase, including glyoxylase</fullName>
    </recommendedName>
</protein>
<evidence type="ECO:0000313" key="1">
    <source>
        <dbReference type="EMBL" id="RKO61276.1"/>
    </source>
</evidence>
<proteinExistence type="predicted"/>
<evidence type="ECO:0000313" key="2">
    <source>
        <dbReference type="Proteomes" id="UP000286235"/>
    </source>
</evidence>
<dbReference type="Gene3D" id="3.60.15.10">
    <property type="entry name" value="Ribonuclease Z/Hydroxyacylglutathione hydrolase-like"/>
    <property type="match status" value="1"/>
</dbReference>
<dbReference type="EMBL" id="AZRV01000045">
    <property type="protein sequence ID" value="RKO61276.1"/>
    <property type="molecule type" value="Genomic_DNA"/>
</dbReference>
<dbReference type="Proteomes" id="UP000286235">
    <property type="component" value="Unassembled WGS sequence"/>
</dbReference>
<dbReference type="InterPro" id="IPR036866">
    <property type="entry name" value="RibonucZ/Hydroxyglut_hydro"/>
</dbReference>
<keyword evidence="2" id="KW-1185">Reference proteome</keyword>
<accession>A0A420VCL9</accession>
<dbReference type="AlphaFoldDB" id="A0A420VCL9"/>
<gene>
    <name evidence="1" type="ORF">Cdeb_01591</name>
</gene>
<evidence type="ECO:0008006" key="3">
    <source>
        <dbReference type="Google" id="ProtNLM"/>
    </source>
</evidence>
<name>A0A420VCL9_9BACI</name>
<comment type="caution">
    <text evidence="1">The sequence shown here is derived from an EMBL/GenBank/DDBJ whole genome shotgun (WGS) entry which is preliminary data.</text>
</comment>